<dbReference type="InterPro" id="IPR001279">
    <property type="entry name" value="Metallo-B-lactamas"/>
</dbReference>
<dbReference type="Proteomes" id="UP000094580">
    <property type="component" value="Unassembled WGS sequence"/>
</dbReference>
<dbReference type="InterPro" id="IPR050855">
    <property type="entry name" value="NDM-1-like"/>
</dbReference>
<dbReference type="InterPro" id="IPR036866">
    <property type="entry name" value="RibonucZ/Hydroxyglut_hydro"/>
</dbReference>
<sequence length="230" mass="24893">MKITKKNFLYELSFLPNFFPVNCFLVEEENELTLIDTALSFSATKIIEAANQIGKKITNIVLTHAHGDHVGALDQLKSLLPDAVVSISKRDAKLLKGDTSLEANEPNTPIKGGVPKNIQTIPDRLLQEGDTIGSLIAVEVPGHTPGSMAFFDQRTNAIIAGDAFSLRGGFAISGQLRILFPFPSMATWNKDAALNSAKKISELKPTLLAVGHGTMLSDPQEAIDRALKMQ</sequence>
<evidence type="ECO:0000313" key="2">
    <source>
        <dbReference type="EMBL" id="ODG92323.1"/>
    </source>
</evidence>
<dbReference type="RefSeq" id="WP_069033415.1">
    <property type="nucleotide sequence ID" value="NZ_MDKC01000009.1"/>
</dbReference>
<evidence type="ECO:0000313" key="3">
    <source>
        <dbReference type="Proteomes" id="UP000094580"/>
    </source>
</evidence>
<accession>A0ABX2ZRY4</accession>
<dbReference type="PANTHER" id="PTHR42951:SF9">
    <property type="entry name" value="METAL-DEPENDENT HYDROLASE"/>
    <property type="match status" value="1"/>
</dbReference>
<dbReference type="Pfam" id="PF00753">
    <property type="entry name" value="Lactamase_B"/>
    <property type="match status" value="1"/>
</dbReference>
<comment type="caution">
    <text evidence="2">The sequence shown here is derived from an EMBL/GenBank/DDBJ whole genome shotgun (WGS) entry which is preliminary data.</text>
</comment>
<keyword evidence="3" id="KW-1185">Reference proteome</keyword>
<dbReference type="PANTHER" id="PTHR42951">
    <property type="entry name" value="METALLO-BETA-LACTAMASE DOMAIN-CONTAINING"/>
    <property type="match status" value="1"/>
</dbReference>
<dbReference type="Gene3D" id="3.60.15.10">
    <property type="entry name" value="Ribonuclease Z/Hydroxyacylglutathione hydrolase-like"/>
    <property type="match status" value="1"/>
</dbReference>
<dbReference type="CDD" id="cd07721">
    <property type="entry name" value="yflN-like_MBL-fold"/>
    <property type="match status" value="1"/>
</dbReference>
<dbReference type="EMBL" id="MDKC01000009">
    <property type="protein sequence ID" value="ODG92323.1"/>
    <property type="molecule type" value="Genomic_DNA"/>
</dbReference>
<protein>
    <recommendedName>
        <fullName evidence="1">Metallo-beta-lactamase domain-containing protein</fullName>
    </recommendedName>
</protein>
<evidence type="ECO:0000259" key="1">
    <source>
        <dbReference type="SMART" id="SM00849"/>
    </source>
</evidence>
<name>A0ABX2ZRY4_9BACI</name>
<proteinExistence type="predicted"/>
<dbReference type="SMART" id="SM00849">
    <property type="entry name" value="Lactamase_B"/>
    <property type="match status" value="1"/>
</dbReference>
<dbReference type="SUPFAM" id="SSF56281">
    <property type="entry name" value="Metallo-hydrolase/oxidoreductase"/>
    <property type="match status" value="1"/>
</dbReference>
<organism evidence="2 3">
    <name type="scientific">Gottfriedia luciferensis</name>
    <dbReference type="NCBI Taxonomy" id="178774"/>
    <lineage>
        <taxon>Bacteria</taxon>
        <taxon>Bacillati</taxon>
        <taxon>Bacillota</taxon>
        <taxon>Bacilli</taxon>
        <taxon>Bacillales</taxon>
        <taxon>Bacillaceae</taxon>
        <taxon>Gottfriedia</taxon>
    </lineage>
</organism>
<reference evidence="2 3" key="1">
    <citation type="submission" date="2016-07" db="EMBL/GenBank/DDBJ databases">
        <authorList>
            <person name="Townsley L."/>
            <person name="Shank E.A."/>
        </authorList>
    </citation>
    <scope>NUCLEOTIDE SEQUENCE [LARGE SCALE GENOMIC DNA]</scope>
    <source>
        <strain evidence="2 3">CH01</strain>
    </source>
</reference>
<feature type="domain" description="Metallo-beta-lactamase" evidence="1">
    <location>
        <begin position="20"/>
        <end position="212"/>
    </location>
</feature>
<gene>
    <name evidence="2" type="ORF">BED47_20315</name>
</gene>